<gene>
    <name evidence="11" type="ORF">CANCADRAFT_42875</name>
</gene>
<keyword evidence="5 9" id="KW-1133">Transmembrane helix</keyword>
<dbReference type="SUPFAM" id="SSF58038">
    <property type="entry name" value="SNARE fusion complex"/>
    <property type="match status" value="1"/>
</dbReference>
<evidence type="ECO:0000256" key="7">
    <source>
        <dbReference type="ARBA" id="ARBA00023136"/>
    </source>
</evidence>
<dbReference type="InterPro" id="IPR039899">
    <property type="entry name" value="BET1_SNARE"/>
</dbReference>
<keyword evidence="3 9" id="KW-0812">Transmembrane</keyword>
<evidence type="ECO:0000256" key="4">
    <source>
        <dbReference type="ARBA" id="ARBA00022927"/>
    </source>
</evidence>
<dbReference type="AlphaFoldDB" id="A0A1E4TKJ3"/>
<keyword evidence="2" id="KW-0813">Transport</keyword>
<dbReference type="PANTHER" id="PTHR12791">
    <property type="entry name" value="GOLGI SNARE BET1-RELATED"/>
    <property type="match status" value="1"/>
</dbReference>
<dbReference type="EMBL" id="KV453841">
    <property type="protein sequence ID" value="ODV92262.1"/>
    <property type="molecule type" value="Genomic_DNA"/>
</dbReference>
<organism evidence="11 12">
    <name type="scientific">Tortispora caseinolytica NRRL Y-17796</name>
    <dbReference type="NCBI Taxonomy" id="767744"/>
    <lineage>
        <taxon>Eukaryota</taxon>
        <taxon>Fungi</taxon>
        <taxon>Dikarya</taxon>
        <taxon>Ascomycota</taxon>
        <taxon>Saccharomycotina</taxon>
        <taxon>Trigonopsidomycetes</taxon>
        <taxon>Trigonopsidales</taxon>
        <taxon>Trigonopsidaceae</taxon>
        <taxon>Tortispora</taxon>
    </lineage>
</organism>
<evidence type="ECO:0000313" key="12">
    <source>
        <dbReference type="Proteomes" id="UP000095023"/>
    </source>
</evidence>
<dbReference type="GO" id="GO:0000139">
    <property type="term" value="C:Golgi membrane"/>
    <property type="evidence" value="ECO:0007669"/>
    <property type="project" value="UniProtKB-SubCell"/>
</dbReference>
<dbReference type="CDD" id="cd15853">
    <property type="entry name" value="SNARE_Bet1"/>
    <property type="match status" value="1"/>
</dbReference>
<dbReference type="SMART" id="SM00397">
    <property type="entry name" value="t_SNARE"/>
    <property type="match status" value="1"/>
</dbReference>
<dbReference type="Gene3D" id="1.20.5.110">
    <property type="match status" value="1"/>
</dbReference>
<dbReference type="GO" id="GO:0005484">
    <property type="term" value="F:SNAP receptor activity"/>
    <property type="evidence" value="ECO:0007669"/>
    <property type="project" value="EnsemblFungi"/>
</dbReference>
<evidence type="ECO:0000256" key="3">
    <source>
        <dbReference type="ARBA" id="ARBA00022692"/>
    </source>
</evidence>
<dbReference type="GO" id="GO:0048280">
    <property type="term" value="P:vesicle fusion with Golgi apparatus"/>
    <property type="evidence" value="ECO:0007669"/>
    <property type="project" value="EnsemblFungi"/>
</dbReference>
<evidence type="ECO:0000259" key="10">
    <source>
        <dbReference type="PROSITE" id="PS50192"/>
    </source>
</evidence>
<dbReference type="GO" id="GO:0031201">
    <property type="term" value="C:SNARE complex"/>
    <property type="evidence" value="ECO:0007669"/>
    <property type="project" value="EnsemblFungi"/>
</dbReference>
<keyword evidence="7 9" id="KW-0472">Membrane</keyword>
<dbReference type="InterPro" id="IPR000727">
    <property type="entry name" value="T_SNARE_dom"/>
</dbReference>
<evidence type="ECO:0000256" key="1">
    <source>
        <dbReference type="ARBA" id="ARBA00004394"/>
    </source>
</evidence>
<keyword evidence="6" id="KW-0333">Golgi apparatus</keyword>
<keyword evidence="12" id="KW-1185">Reference proteome</keyword>
<feature type="transmembrane region" description="Helical" evidence="9">
    <location>
        <begin position="111"/>
        <end position="130"/>
    </location>
</feature>
<reference evidence="12" key="1">
    <citation type="submission" date="2016-02" db="EMBL/GenBank/DDBJ databases">
        <title>Comparative genomics of biotechnologically important yeasts.</title>
        <authorList>
            <consortium name="DOE Joint Genome Institute"/>
            <person name="Riley R."/>
            <person name="Haridas S."/>
            <person name="Wolfe K.H."/>
            <person name="Lopes M.R."/>
            <person name="Hittinger C.T."/>
            <person name="Goker M."/>
            <person name="Salamov A."/>
            <person name="Wisecaver J."/>
            <person name="Long T.M."/>
            <person name="Aerts A.L."/>
            <person name="Barry K."/>
            <person name="Choi C."/>
            <person name="Clum A."/>
            <person name="Coughlan A.Y."/>
            <person name="Deshpande S."/>
            <person name="Douglass A.P."/>
            <person name="Hanson S.J."/>
            <person name="Klenk H.-P."/>
            <person name="Labutti K."/>
            <person name="Lapidus A."/>
            <person name="Lindquist E."/>
            <person name="Lipzen A."/>
            <person name="Meier-Kolthoff J.P."/>
            <person name="Ohm R.A."/>
            <person name="Otillar R.P."/>
            <person name="Pangilinan J."/>
            <person name="Peng Y."/>
            <person name="Rokas A."/>
            <person name="Rosa C.A."/>
            <person name="Scheuner C."/>
            <person name="Sibirny A.A."/>
            <person name="Slot J.C."/>
            <person name="Stielow J.B."/>
            <person name="Sun H."/>
            <person name="Kurtzman C.P."/>
            <person name="Blackwell M."/>
            <person name="Jeffries T.W."/>
            <person name="Grigoriev I.V."/>
        </authorList>
    </citation>
    <scope>NUCLEOTIDE SEQUENCE [LARGE SCALE GENOMIC DNA]</scope>
    <source>
        <strain evidence="12">NRRL Y-17796</strain>
    </source>
</reference>
<evidence type="ECO:0000256" key="9">
    <source>
        <dbReference type="SAM" id="Phobius"/>
    </source>
</evidence>
<dbReference type="PROSITE" id="PS50192">
    <property type="entry name" value="T_SNARE"/>
    <property type="match status" value="1"/>
</dbReference>
<dbReference type="Proteomes" id="UP000095023">
    <property type="component" value="Unassembled WGS sequence"/>
</dbReference>
<dbReference type="GO" id="GO:0030134">
    <property type="term" value="C:COPII-coated ER to Golgi transport vesicle"/>
    <property type="evidence" value="ECO:0007669"/>
    <property type="project" value="EnsemblFungi"/>
</dbReference>
<dbReference type="GO" id="GO:0006886">
    <property type="term" value="P:intracellular protein transport"/>
    <property type="evidence" value="ECO:0007669"/>
    <property type="project" value="EnsemblFungi"/>
</dbReference>
<evidence type="ECO:0000256" key="8">
    <source>
        <dbReference type="ARBA" id="ARBA00046280"/>
    </source>
</evidence>
<proteinExistence type="predicted"/>
<comment type="subcellular location">
    <subcellularLocation>
        <location evidence="8">Endomembrane system</location>
        <topology evidence="8">Single-pass type IV membrane protein</topology>
    </subcellularLocation>
    <subcellularLocation>
        <location evidence="1">Golgi apparatus membrane</location>
    </subcellularLocation>
</comment>
<protein>
    <recommendedName>
        <fullName evidence="10">t-SNARE coiled-coil homology domain-containing protein</fullName>
    </recommendedName>
</protein>
<evidence type="ECO:0000256" key="6">
    <source>
        <dbReference type="ARBA" id="ARBA00023034"/>
    </source>
</evidence>
<evidence type="ECO:0000256" key="2">
    <source>
        <dbReference type="ARBA" id="ARBA00022448"/>
    </source>
</evidence>
<dbReference type="GO" id="GO:0006888">
    <property type="term" value="P:endoplasmic reticulum to Golgi vesicle-mediated transport"/>
    <property type="evidence" value="ECO:0007669"/>
    <property type="project" value="EnsemblFungi"/>
</dbReference>
<evidence type="ECO:0000313" key="11">
    <source>
        <dbReference type="EMBL" id="ODV92262.1"/>
    </source>
</evidence>
<evidence type="ECO:0000256" key="5">
    <source>
        <dbReference type="ARBA" id="ARBA00022989"/>
    </source>
</evidence>
<dbReference type="OrthoDB" id="261831at2759"/>
<feature type="domain" description="T-SNARE coiled-coil homology" evidence="10">
    <location>
        <begin position="43"/>
        <end position="105"/>
    </location>
</feature>
<dbReference type="GO" id="GO:0006890">
    <property type="term" value="P:retrograde vesicle-mediated transport, Golgi to endoplasmic reticulum"/>
    <property type="evidence" value="ECO:0007669"/>
    <property type="project" value="EnsemblFungi"/>
</dbReference>
<keyword evidence="4" id="KW-0653">Protein transport</keyword>
<dbReference type="GO" id="GO:0005789">
    <property type="term" value="C:endoplasmic reticulum membrane"/>
    <property type="evidence" value="ECO:0007669"/>
    <property type="project" value="EnsemblFungi"/>
</dbReference>
<sequence length="133" mass="15686">MNQRYQGLHQRDQRTQLFAASPIPRPNTVPNAHNERLTIRELENLEAQNEDDVEMLHSKVRSLKMLTTKIGDEIRESNSLLELLSNRFEQTGSTLKRTAKRMIQTAKNAHIPLKTWALFFLIVMLFFWLVRWL</sequence>
<accession>A0A1E4TKJ3</accession>
<name>A0A1E4TKJ3_9ASCO</name>